<dbReference type="Proteomes" id="UP001419268">
    <property type="component" value="Unassembled WGS sequence"/>
</dbReference>
<evidence type="ECO:0000313" key="3">
    <source>
        <dbReference type="Proteomes" id="UP001419268"/>
    </source>
</evidence>
<keyword evidence="3" id="KW-1185">Reference proteome</keyword>
<evidence type="ECO:0000313" key="2">
    <source>
        <dbReference type="EMBL" id="KAK9119501.1"/>
    </source>
</evidence>
<dbReference type="AlphaFoldDB" id="A0AAP0NX35"/>
<proteinExistence type="predicted"/>
<feature type="region of interest" description="Disordered" evidence="1">
    <location>
        <begin position="1"/>
        <end position="46"/>
    </location>
</feature>
<organism evidence="2 3">
    <name type="scientific">Stephania cephalantha</name>
    <dbReference type="NCBI Taxonomy" id="152367"/>
    <lineage>
        <taxon>Eukaryota</taxon>
        <taxon>Viridiplantae</taxon>
        <taxon>Streptophyta</taxon>
        <taxon>Embryophyta</taxon>
        <taxon>Tracheophyta</taxon>
        <taxon>Spermatophyta</taxon>
        <taxon>Magnoliopsida</taxon>
        <taxon>Ranunculales</taxon>
        <taxon>Menispermaceae</taxon>
        <taxon>Menispermoideae</taxon>
        <taxon>Cissampelideae</taxon>
        <taxon>Stephania</taxon>
    </lineage>
</organism>
<feature type="compositionally biased region" description="Basic and acidic residues" evidence="1">
    <location>
        <begin position="17"/>
        <end position="27"/>
    </location>
</feature>
<evidence type="ECO:0000256" key="1">
    <source>
        <dbReference type="SAM" id="MobiDB-lite"/>
    </source>
</evidence>
<accession>A0AAP0NX35</accession>
<reference evidence="2 3" key="1">
    <citation type="submission" date="2024-01" db="EMBL/GenBank/DDBJ databases">
        <title>Genome assemblies of Stephania.</title>
        <authorList>
            <person name="Yang L."/>
        </authorList>
    </citation>
    <scope>NUCLEOTIDE SEQUENCE [LARGE SCALE GENOMIC DNA]</scope>
    <source>
        <strain evidence="2">JXDWG</strain>
        <tissue evidence="2">Leaf</tissue>
    </source>
</reference>
<feature type="region of interest" description="Disordered" evidence="1">
    <location>
        <begin position="60"/>
        <end position="143"/>
    </location>
</feature>
<gene>
    <name evidence="2" type="ORF">Scep_017594</name>
</gene>
<name>A0AAP0NX35_9MAGN</name>
<dbReference type="EMBL" id="JBBNAG010000007">
    <property type="protein sequence ID" value="KAK9119501.1"/>
    <property type="molecule type" value="Genomic_DNA"/>
</dbReference>
<protein>
    <submittedName>
        <fullName evidence="2">Uncharacterized protein</fullName>
    </submittedName>
</protein>
<comment type="caution">
    <text evidence="2">The sequence shown here is derived from an EMBL/GenBank/DDBJ whole genome shotgun (WGS) entry which is preliminary data.</text>
</comment>
<sequence>MARCRTDRSSTMGCDSTKFDDARDSNEVGRPWSRRSPLVTRSPPRVRWGYGIGRVWPWAATRDGAPAPGGGDVVGKRQNGARLRRSCGRCSGEARTPEERYDQQQQQPTLARRPAAVPMTTRQDSATPAMRSRSAAADARDAAARRTTAARSVSLAAAALT</sequence>